<dbReference type="AlphaFoldDB" id="A0AA38INY5"/>
<evidence type="ECO:0000256" key="1">
    <source>
        <dbReference type="ARBA" id="ARBA00006484"/>
    </source>
</evidence>
<keyword evidence="2" id="KW-0560">Oxidoreductase</keyword>
<dbReference type="FunFam" id="3.40.50.720:FF:000047">
    <property type="entry name" value="NADP-dependent L-serine/L-allo-threonine dehydrogenase"/>
    <property type="match status" value="1"/>
</dbReference>
<sequence>MVLSMERWKGKVAIVTGASVGIGAAIVEKLVEEGLQVVGLARRSEQIEENAKKLAGKKGKLHALKADISKEEDILKAFKWVTENLGAPHILINNAGVIQQTTLVEGDTEMWKKIFDINVIGLSIATREAVKLMRENKIDGHIVHINSTLGHKIVYQQFSNVYPASKYAVTALTETLRQELNHLGLKIKVSSVSPGPTASEFSRTSNFVFDENMKKMMADRVRVKTEDIADGVIYVLSTPPHVQVHELIIKPVGDPY</sequence>
<dbReference type="SUPFAM" id="SSF51735">
    <property type="entry name" value="NAD(P)-binding Rossmann-fold domains"/>
    <property type="match status" value="1"/>
</dbReference>
<dbReference type="GO" id="GO:0016616">
    <property type="term" value="F:oxidoreductase activity, acting on the CH-OH group of donors, NAD or NADP as acceptor"/>
    <property type="evidence" value="ECO:0007669"/>
    <property type="project" value="UniProtKB-ARBA"/>
</dbReference>
<evidence type="ECO:0008006" key="6">
    <source>
        <dbReference type="Google" id="ProtNLM"/>
    </source>
</evidence>
<dbReference type="PRINTS" id="PR00080">
    <property type="entry name" value="SDRFAMILY"/>
</dbReference>
<dbReference type="Gene3D" id="3.40.50.720">
    <property type="entry name" value="NAD(P)-binding Rossmann-like Domain"/>
    <property type="match status" value="1"/>
</dbReference>
<keyword evidence="5" id="KW-1185">Reference proteome</keyword>
<dbReference type="Proteomes" id="UP001168821">
    <property type="component" value="Unassembled WGS sequence"/>
</dbReference>
<gene>
    <name evidence="4" type="ORF">Zmor_005213</name>
</gene>
<evidence type="ECO:0000256" key="2">
    <source>
        <dbReference type="ARBA" id="ARBA00023002"/>
    </source>
</evidence>
<accession>A0AA38INY5</accession>
<dbReference type="EMBL" id="JALNTZ010000002">
    <property type="protein sequence ID" value="KAJ3660782.1"/>
    <property type="molecule type" value="Genomic_DNA"/>
</dbReference>
<reference evidence="4" key="1">
    <citation type="journal article" date="2023" name="G3 (Bethesda)">
        <title>Whole genome assemblies of Zophobas morio and Tenebrio molitor.</title>
        <authorList>
            <person name="Kaur S."/>
            <person name="Stinson S.A."/>
            <person name="diCenzo G.C."/>
        </authorList>
    </citation>
    <scope>NUCLEOTIDE SEQUENCE</scope>
    <source>
        <strain evidence="4">QUZm001</strain>
    </source>
</reference>
<dbReference type="InterPro" id="IPR020904">
    <property type="entry name" value="Sc_DH/Rdtase_CS"/>
</dbReference>
<dbReference type="InterPro" id="IPR002347">
    <property type="entry name" value="SDR_fam"/>
</dbReference>
<comment type="similarity">
    <text evidence="1 3">Belongs to the short-chain dehydrogenases/reductases (SDR) family.</text>
</comment>
<dbReference type="PANTHER" id="PTHR43115:SF4">
    <property type="entry name" value="DEHYDROGENASE_REDUCTASE SDR FAMILY MEMBER 11"/>
    <property type="match status" value="1"/>
</dbReference>
<dbReference type="PRINTS" id="PR00081">
    <property type="entry name" value="GDHRDH"/>
</dbReference>
<dbReference type="InterPro" id="IPR036291">
    <property type="entry name" value="NAD(P)-bd_dom_sf"/>
</dbReference>
<name>A0AA38INY5_9CUCU</name>
<dbReference type="PROSITE" id="PS00061">
    <property type="entry name" value="ADH_SHORT"/>
    <property type="match status" value="1"/>
</dbReference>
<proteinExistence type="inferred from homology"/>
<organism evidence="4 5">
    <name type="scientific">Zophobas morio</name>
    <dbReference type="NCBI Taxonomy" id="2755281"/>
    <lineage>
        <taxon>Eukaryota</taxon>
        <taxon>Metazoa</taxon>
        <taxon>Ecdysozoa</taxon>
        <taxon>Arthropoda</taxon>
        <taxon>Hexapoda</taxon>
        <taxon>Insecta</taxon>
        <taxon>Pterygota</taxon>
        <taxon>Neoptera</taxon>
        <taxon>Endopterygota</taxon>
        <taxon>Coleoptera</taxon>
        <taxon>Polyphaga</taxon>
        <taxon>Cucujiformia</taxon>
        <taxon>Tenebrionidae</taxon>
        <taxon>Zophobas</taxon>
    </lineage>
</organism>
<evidence type="ECO:0000313" key="4">
    <source>
        <dbReference type="EMBL" id="KAJ3660782.1"/>
    </source>
</evidence>
<protein>
    <recommendedName>
        <fullName evidence="6">Dehydrogenase/reductase SDR family member 11</fullName>
    </recommendedName>
</protein>
<evidence type="ECO:0000256" key="3">
    <source>
        <dbReference type="RuleBase" id="RU000363"/>
    </source>
</evidence>
<dbReference type="Pfam" id="PF00106">
    <property type="entry name" value="adh_short"/>
    <property type="match status" value="1"/>
</dbReference>
<comment type="caution">
    <text evidence="4">The sequence shown here is derived from an EMBL/GenBank/DDBJ whole genome shotgun (WGS) entry which is preliminary data.</text>
</comment>
<evidence type="ECO:0000313" key="5">
    <source>
        <dbReference type="Proteomes" id="UP001168821"/>
    </source>
</evidence>
<dbReference type="PANTHER" id="PTHR43115">
    <property type="entry name" value="DEHYDROGENASE/REDUCTASE SDR FAMILY MEMBER 11"/>
    <property type="match status" value="1"/>
</dbReference>